<accession>A0A7C3LRR7</accession>
<name>A0A7C3LRR7_9BACT</name>
<gene>
    <name evidence="2" type="ORF">ENX03_03805</name>
</gene>
<feature type="domain" description="Glycine-rich" evidence="1">
    <location>
        <begin position="56"/>
        <end position="156"/>
    </location>
</feature>
<reference evidence="2" key="1">
    <citation type="journal article" date="2020" name="mSystems">
        <title>Genome- and Community-Level Interaction Insights into Carbon Utilization and Element Cycling Functions of Hydrothermarchaeota in Hydrothermal Sediment.</title>
        <authorList>
            <person name="Zhou Z."/>
            <person name="Liu Y."/>
            <person name="Xu W."/>
            <person name="Pan J."/>
            <person name="Luo Z.H."/>
            <person name="Li M."/>
        </authorList>
    </citation>
    <scope>NUCLEOTIDE SEQUENCE [LARGE SCALE GENOMIC DNA]</scope>
    <source>
        <strain evidence="2">SpSt-902</strain>
    </source>
</reference>
<protein>
    <recommendedName>
        <fullName evidence="1">Glycine-rich domain-containing protein</fullName>
    </recommendedName>
</protein>
<sequence>MGINNKFQLPNNNPAQMTNQGVVNHFVKSLQQSGGVAQGRSYGPRNFNHAQFYSNANFTIPTGVTILNAFCVGGGGGGGGSASSSSGAAVGFGGGMMYVSFSFQCNPGDILGITIGQGGAGGAVGQFGNFGGPTFLTFPGGNYLGSQGGAGGAVGQSSPVVYYSGPWYFSFTSSSYPKSAFLLLPSQGMPSSTNQQPAGFLDDLENANFTVGRGGEGGFSTEAGSAGESGALYLSWN</sequence>
<dbReference type="InterPro" id="IPR049304">
    <property type="entry name" value="Gly_rich_dom"/>
</dbReference>
<proteinExistence type="predicted"/>
<comment type="caution">
    <text evidence="2">The sequence shown here is derived from an EMBL/GenBank/DDBJ whole genome shotgun (WGS) entry which is preliminary data.</text>
</comment>
<dbReference type="AlphaFoldDB" id="A0A7C3LRR7"/>
<evidence type="ECO:0000259" key="1">
    <source>
        <dbReference type="Pfam" id="PF21722"/>
    </source>
</evidence>
<dbReference type="EMBL" id="DTMM01000081">
    <property type="protein sequence ID" value="HFT93065.1"/>
    <property type="molecule type" value="Genomic_DNA"/>
</dbReference>
<organism evidence="2">
    <name type="scientific">Leptospirillum ferriphilum</name>
    <dbReference type="NCBI Taxonomy" id="178606"/>
    <lineage>
        <taxon>Bacteria</taxon>
        <taxon>Pseudomonadati</taxon>
        <taxon>Nitrospirota</taxon>
        <taxon>Nitrospiria</taxon>
        <taxon>Nitrospirales</taxon>
        <taxon>Nitrospiraceae</taxon>
        <taxon>Leptospirillum</taxon>
    </lineage>
</organism>
<evidence type="ECO:0000313" key="2">
    <source>
        <dbReference type="EMBL" id="HFT93065.1"/>
    </source>
</evidence>
<dbReference type="Pfam" id="PF21722">
    <property type="entry name" value="Gly_rich_2"/>
    <property type="match status" value="1"/>
</dbReference>